<dbReference type="EMBL" id="GGMR01005616">
    <property type="protein sequence ID" value="MBY18235.1"/>
    <property type="molecule type" value="Transcribed_RNA"/>
</dbReference>
<evidence type="ECO:0000256" key="1">
    <source>
        <dbReference type="SAM" id="MobiDB-lite"/>
    </source>
</evidence>
<dbReference type="AlphaFoldDB" id="A0A2S2NM34"/>
<reference evidence="2" key="1">
    <citation type="submission" date="2018-04" db="EMBL/GenBank/DDBJ databases">
        <title>Transcriptome of Schizaphis graminum biotype I.</title>
        <authorList>
            <person name="Scully E.D."/>
            <person name="Geib S.M."/>
            <person name="Palmer N.A."/>
            <person name="Koch K."/>
            <person name="Bradshaw J."/>
            <person name="Heng-Moss T."/>
            <person name="Sarath G."/>
        </authorList>
    </citation>
    <scope>NUCLEOTIDE SEQUENCE</scope>
</reference>
<name>A0A2S2NM34_SCHGA</name>
<evidence type="ECO:0000313" key="2">
    <source>
        <dbReference type="EMBL" id="MBY18235.1"/>
    </source>
</evidence>
<organism evidence="2">
    <name type="scientific">Schizaphis graminum</name>
    <name type="common">Green bug aphid</name>
    <dbReference type="NCBI Taxonomy" id="13262"/>
    <lineage>
        <taxon>Eukaryota</taxon>
        <taxon>Metazoa</taxon>
        <taxon>Ecdysozoa</taxon>
        <taxon>Arthropoda</taxon>
        <taxon>Hexapoda</taxon>
        <taxon>Insecta</taxon>
        <taxon>Pterygota</taxon>
        <taxon>Neoptera</taxon>
        <taxon>Paraneoptera</taxon>
        <taxon>Hemiptera</taxon>
        <taxon>Sternorrhyncha</taxon>
        <taxon>Aphidomorpha</taxon>
        <taxon>Aphidoidea</taxon>
        <taxon>Aphididae</taxon>
        <taxon>Aphidini</taxon>
        <taxon>Schizaphis</taxon>
    </lineage>
</organism>
<protein>
    <submittedName>
        <fullName evidence="2">Uncharacterized protein</fullName>
    </submittedName>
</protein>
<proteinExistence type="predicted"/>
<accession>A0A2S2NM34</accession>
<sequence>MCLSGIKNQTRTSNLSAAKLVNIKSYGYLTHPDHSFFILLKQIEKSFLKHCNSQNVFEDTIEDFFNDNHIIPFPCNVHKGEMVQYIFTSYITMRMRQHTYLSNQQNKGSNRLKKKLSKLVTK</sequence>
<feature type="region of interest" description="Disordered" evidence="1">
    <location>
        <begin position="103"/>
        <end position="122"/>
    </location>
</feature>
<gene>
    <name evidence="2" type="ORF">g.57515</name>
</gene>
<feature type="compositionally biased region" description="Basic residues" evidence="1">
    <location>
        <begin position="110"/>
        <end position="122"/>
    </location>
</feature>